<dbReference type="InterPro" id="IPR032750">
    <property type="entry name" value="TnsD_C"/>
</dbReference>
<evidence type="ECO:0000313" key="3">
    <source>
        <dbReference type="EMBL" id="MPL99546.1"/>
    </source>
</evidence>
<dbReference type="Pfam" id="PF15978">
    <property type="entry name" value="TnsD"/>
    <property type="match status" value="1"/>
</dbReference>
<dbReference type="Pfam" id="PF06527">
    <property type="entry name" value="TniQ"/>
    <property type="match status" value="1"/>
</dbReference>
<gene>
    <name evidence="3" type="ORF">SDC9_45764</name>
</gene>
<dbReference type="InterPro" id="IPR009492">
    <property type="entry name" value="TniQ"/>
</dbReference>
<reference evidence="3" key="1">
    <citation type="submission" date="2019-08" db="EMBL/GenBank/DDBJ databases">
        <authorList>
            <person name="Kucharzyk K."/>
            <person name="Murdoch R.W."/>
            <person name="Higgins S."/>
            <person name="Loffler F."/>
        </authorList>
    </citation>
    <scope>NUCLEOTIDE SEQUENCE</scope>
</reference>
<proteinExistence type="predicted"/>
<comment type="caution">
    <text evidence="3">The sequence shown here is derived from an EMBL/GenBank/DDBJ whole genome shotgun (WGS) entry which is preliminary data.</text>
</comment>
<accession>A0A644W7S6</accession>
<dbReference type="EMBL" id="VSSQ01000673">
    <property type="protein sequence ID" value="MPL99546.1"/>
    <property type="molecule type" value="Genomic_DNA"/>
</dbReference>
<dbReference type="AlphaFoldDB" id="A0A644W7S6"/>
<feature type="domain" description="Transposon Tn7 transposition protein TnsD C-terminal" evidence="2">
    <location>
        <begin position="202"/>
        <end position="566"/>
    </location>
</feature>
<protein>
    <submittedName>
        <fullName evidence="3">Uncharacterized protein</fullName>
    </submittedName>
</protein>
<organism evidence="3">
    <name type="scientific">bioreactor metagenome</name>
    <dbReference type="NCBI Taxonomy" id="1076179"/>
    <lineage>
        <taxon>unclassified sequences</taxon>
        <taxon>metagenomes</taxon>
        <taxon>ecological metagenomes</taxon>
    </lineage>
</organism>
<evidence type="ECO:0000259" key="1">
    <source>
        <dbReference type="Pfam" id="PF06527"/>
    </source>
</evidence>
<sequence length="628" mass="72354">MLNYFPTPYPDEILYSILARYSVKVGNLSAKVALRDLYDITSVTAVVDLPGHISRLVGRLPLGGYTAEKLIYNHTLFPFYSPFLSDERAQLVFASMKGDYGGDIHTRIGIMASSIHSPHYLRFCPTCAQEDYRTYGELYWHRSHQLTGIVVCDKHKVALRDSSVLIHGFNKHKYVPATIENCMGEDVCEVRNIRNLDILHQISEDSRFLLNQHLPSRELNWYRDRYITRLSNKGLVTPKGCVAQQEFNKGFINFYGRETLEALGVSFGINSESNWLRAIVRKHRKSFHPLKHILLIRFLFGALQDFFDYEGCYSPFGEPDWPCLNPVAGHYLSPVITEVEITRGSKTGKPVGTFKCSCGFVYARTGPDRCDKDRIRVGRVKEFGHVWNERLIELITKNKSGLRETARRMHCDPKTIKFQANRLGITAPQEDNGSVVSLKVGEFDYNSLLENYRTKFKELIKSNPNASKTEVRRQTPGVYSWLYRHDREWLNDNSPEIKRRVSSAGRIDWNVRDVEIAEKVRKTVEALLKAEGKPKQITVSRVGKMVGKLAILEKHLDKLPRTREYLLKIVENIEDFQMRRIHWAAKVLEQQGEELRPWRIIRLAGLKSRPSTNLYSEIKRVCSNKSGR</sequence>
<evidence type="ECO:0000259" key="2">
    <source>
        <dbReference type="Pfam" id="PF15978"/>
    </source>
</evidence>
<feature type="domain" description="TniQ" evidence="1">
    <location>
        <begin position="4"/>
        <end position="159"/>
    </location>
</feature>
<name>A0A644W7S6_9ZZZZ</name>